<protein>
    <recommendedName>
        <fullName evidence="3">Proliferating cell nuclear antigen</fullName>
    </recommendedName>
</protein>
<name>A0A1X0QB38_9MICR</name>
<dbReference type="OrthoDB" id="2191577at2759"/>
<dbReference type="Proteomes" id="UP000192356">
    <property type="component" value="Unassembled WGS sequence"/>
</dbReference>
<gene>
    <name evidence="1" type="ORF">HERIO_1106</name>
</gene>
<proteinExistence type="predicted"/>
<organism evidence="1 2">
    <name type="scientific">Hepatospora eriocheir</name>
    <dbReference type="NCBI Taxonomy" id="1081669"/>
    <lineage>
        <taxon>Eukaryota</taxon>
        <taxon>Fungi</taxon>
        <taxon>Fungi incertae sedis</taxon>
        <taxon>Microsporidia</taxon>
        <taxon>Hepatosporidae</taxon>
        <taxon>Hepatospora</taxon>
    </lineage>
</organism>
<dbReference type="AlphaFoldDB" id="A0A1X0QB38"/>
<evidence type="ECO:0000313" key="1">
    <source>
        <dbReference type="EMBL" id="ORD96987.1"/>
    </source>
</evidence>
<dbReference type="EMBL" id="LVKB01000048">
    <property type="protein sequence ID" value="ORD96987.1"/>
    <property type="molecule type" value="Genomic_DNA"/>
</dbReference>
<reference evidence="1 2" key="1">
    <citation type="journal article" date="2017" name="Environ. Microbiol.">
        <title>Decay of the glycolytic pathway and adaptation to intranuclear parasitism within Enterocytozoonidae microsporidia.</title>
        <authorList>
            <person name="Wiredu Boakye D."/>
            <person name="Jaroenlak P."/>
            <person name="Prachumwat A."/>
            <person name="Williams T.A."/>
            <person name="Bateman K.S."/>
            <person name="Itsathitphaisarn O."/>
            <person name="Sritunyalucksana K."/>
            <person name="Paszkiewicz K.H."/>
            <person name="Moore K.A."/>
            <person name="Stentiford G.D."/>
            <person name="Williams B.A."/>
        </authorList>
    </citation>
    <scope>NUCLEOTIDE SEQUENCE [LARGE SCALE GENOMIC DNA]</scope>
    <source>
        <strain evidence="1 2">GB1</strain>
    </source>
</reference>
<evidence type="ECO:0008006" key="3">
    <source>
        <dbReference type="Google" id="ProtNLM"/>
    </source>
</evidence>
<dbReference type="VEuPathDB" id="MicrosporidiaDB:HERIO_1106"/>
<comment type="caution">
    <text evidence="1">The sequence shown here is derived from an EMBL/GenBank/DDBJ whole genome shotgun (WGS) entry which is preliminary data.</text>
</comment>
<evidence type="ECO:0000313" key="2">
    <source>
        <dbReference type="Proteomes" id="UP000192356"/>
    </source>
</evidence>
<sequence>MINGFLSVGNALVLDRLIRTTKSNKIIFDSRSSNVIISLVTDDFSHFTKISFENTFFSSLKTSNDFVILPLISFYKPFMRVMQIIQSKETTELRYELSFNNKAVKYRKIFYNLKKSEFDFKFKCWNSINVDFLALKNVLKRFRDDFIELRIGDKFEIIERNTKVILKQKEGVLTDSVNLSTLTDKFKVDLKTFKEILEVIDLFEESSFCLAGLKEPINIIFRNSNIIFSTYVSTM</sequence>
<dbReference type="VEuPathDB" id="MicrosporidiaDB:A0H76_2321"/>
<accession>A0A1X0QB38</accession>
<keyword evidence="2" id="KW-1185">Reference proteome</keyword>